<feature type="compositionally biased region" description="Low complexity" evidence="1">
    <location>
        <begin position="66"/>
        <end position="75"/>
    </location>
</feature>
<feature type="compositionally biased region" description="Pro residues" evidence="1">
    <location>
        <begin position="674"/>
        <end position="686"/>
    </location>
</feature>
<feature type="compositionally biased region" description="Basic and acidic residues" evidence="1">
    <location>
        <begin position="570"/>
        <end position="581"/>
    </location>
</feature>
<dbReference type="InterPro" id="IPR019535">
    <property type="entry name" value="ICE2_C"/>
</dbReference>
<dbReference type="RefSeq" id="XP_045562126.1">
    <property type="nucleotide sequence ID" value="XM_045706170.1"/>
</dbReference>
<feature type="region of interest" description="Disordered" evidence="1">
    <location>
        <begin position="433"/>
        <end position="690"/>
    </location>
</feature>
<feature type="region of interest" description="Disordered" evidence="1">
    <location>
        <begin position="1014"/>
        <end position="1097"/>
    </location>
</feature>
<feature type="domain" description="Little elongation complex subunit 2 C-terminal" evidence="2">
    <location>
        <begin position="820"/>
        <end position="1026"/>
    </location>
</feature>
<protein>
    <submittedName>
        <fullName evidence="4">Little elongation complex subunit 2 isoform X1</fullName>
    </submittedName>
</protein>
<feature type="compositionally biased region" description="Polar residues" evidence="1">
    <location>
        <begin position="741"/>
        <end position="768"/>
    </location>
</feature>
<feature type="compositionally biased region" description="Polar residues" evidence="1">
    <location>
        <begin position="554"/>
        <end position="567"/>
    </location>
</feature>
<accession>A0ABM3DTI5</accession>
<feature type="compositionally biased region" description="Polar residues" evidence="1">
    <location>
        <begin position="507"/>
        <end position="546"/>
    </location>
</feature>
<dbReference type="GeneID" id="106584843"/>
<organism evidence="3 4">
    <name type="scientific">Salmo salar</name>
    <name type="common">Atlantic salmon</name>
    <dbReference type="NCBI Taxonomy" id="8030"/>
    <lineage>
        <taxon>Eukaryota</taxon>
        <taxon>Metazoa</taxon>
        <taxon>Chordata</taxon>
        <taxon>Craniata</taxon>
        <taxon>Vertebrata</taxon>
        <taxon>Euteleostomi</taxon>
        <taxon>Actinopterygii</taxon>
        <taxon>Neopterygii</taxon>
        <taxon>Teleostei</taxon>
        <taxon>Protacanthopterygii</taxon>
        <taxon>Salmoniformes</taxon>
        <taxon>Salmonidae</taxon>
        <taxon>Salmoninae</taxon>
        <taxon>Salmo</taxon>
    </lineage>
</organism>
<name>A0ABM3DTI5_SALSA</name>
<dbReference type="Proteomes" id="UP001652741">
    <property type="component" value="Chromosome ssa23"/>
</dbReference>
<dbReference type="Pfam" id="PF10505">
    <property type="entry name" value="NARG2_C"/>
    <property type="match status" value="1"/>
</dbReference>
<dbReference type="PANTHER" id="PTHR14633:SF3">
    <property type="entry name" value="LITTLE ELONGATION COMPLEX SUBUNIT 2"/>
    <property type="match status" value="1"/>
</dbReference>
<keyword evidence="3" id="KW-1185">Reference proteome</keyword>
<gene>
    <name evidence="4" type="primary">ice2</name>
</gene>
<feature type="region of interest" description="Disordered" evidence="1">
    <location>
        <begin position="54"/>
        <end position="129"/>
    </location>
</feature>
<sequence length="1097" mass="120870">MELTWEDVPLPAPDCLVFNRDLYDKFSLAPTIKGLWDIAVGSPTVKVDVKEQLQDPSGPAKLPSTQNQSNSSSNINDERSGTGESSSDSQDEDSKVHRPPASEAVSRQGPSHPRPSGQDPSLPGQVPELFPEPRIPYPCFSRLTSKDQLTYLHVLTSKQPREASQTLLLNVNSERSEFMRYLQEVARMCPDDYNYISQGAALYSEEYLRACLDQIRRLPQLYQIHEITSLTGGNFSSSLQLNFEKQLLTMGEVLITDHKVVPNEAQLAFDYETVSSDIPPVKKAKLSHSGVSTDSNAEKLSGRYEPHVVLSRESLVRLLDNHGPDFTDPWELPVVVKTNPGRGSSQSKTVFVDPPLLQTELTVRERSQLFHEESMKLSVNKTGTKNVFHLMTETPAMNKQLPAESSQRRLVSFETSGLDFGLDLTDLETFGEATQSPKRLKTHNLQKDLVSQPKDLVSQPKDLVSPPKDLVSPPKDLVSPPKDLVSPPKDLVSPPKDLVSQPKDLVSQPTDLVSQPTDLVSQPTDLVSQPTDLVSQPTDLVSQPTDLVSPPTDLVSQPKTKSKQYSGTLVKEESKASRTPDEEGNLFWTNRTVVSETEEREQSCAEQSLAATVPSANQLKPGSVQDSEEQFSSGGDSEDERLVIDDPVSPVSTTNRLPPAMMTQLSPTRQQDTPRPPCASSPPPLAPLCLLTTTPRPPCASSPPPLAPGTRRVARKAKVPGGCDQLDQILAMQKAMLKPKPNQTQDPARTCSSQAAEPLSNPNPQSLVKPSVSNYLDSTQDGETYVDAPSQPGPIDNRKTVQQKRLLCEDLMGGAEDEEDYLSPEEGNLLYKLYSLQDLLLLVRSDVYLAHTRRLGTSNKVVPVYVLSKMEYQLSYGVESLTKTEACRLWAETLLHSSTVPYIGHISAHTSKVALLRKLPETWKPNASCDFKPTKSLNILHHLLKKITGLSEGHYLIGHKAGEPFVTIFKAVEGRRIVREAYDLQQTHSSVPPPSALGPVPWVPLDPTLVLPFHQKHSRPPCTFPPPDLQQHKARKGGAGEPGKPGPSKGMAGPANPASSQGAKKKKKKKKNKGKRTQRRDKWMKKQIQRSVQQNSP</sequence>
<proteinExistence type="predicted"/>
<evidence type="ECO:0000313" key="4">
    <source>
        <dbReference type="RefSeq" id="XP_045562126.1"/>
    </source>
</evidence>
<evidence type="ECO:0000259" key="2">
    <source>
        <dbReference type="Pfam" id="PF10505"/>
    </source>
</evidence>
<feature type="region of interest" description="Disordered" evidence="1">
    <location>
        <begin position="738"/>
        <end position="768"/>
    </location>
</feature>
<feature type="compositionally biased region" description="Basic residues" evidence="1">
    <location>
        <begin position="1063"/>
        <end position="1088"/>
    </location>
</feature>
<evidence type="ECO:0000256" key="1">
    <source>
        <dbReference type="SAM" id="MobiDB-lite"/>
    </source>
</evidence>
<feature type="compositionally biased region" description="Polar residues" evidence="1">
    <location>
        <begin position="604"/>
        <end position="620"/>
    </location>
</feature>
<dbReference type="PANTHER" id="PTHR14633">
    <property type="entry name" value="LITTLE ELONGATION COMPLEX SUBUNIT 2"/>
    <property type="match status" value="1"/>
</dbReference>
<reference evidence="4" key="1">
    <citation type="submission" date="2025-08" db="UniProtKB">
        <authorList>
            <consortium name="RefSeq"/>
        </authorList>
    </citation>
    <scope>IDENTIFICATION</scope>
</reference>
<evidence type="ECO:0000313" key="3">
    <source>
        <dbReference type="Proteomes" id="UP001652741"/>
    </source>
</evidence>